<sequence>MKTALSPESAFFSSHRPNHKSVASTSERQSKLDIETMVNQMITRGQLSRQEYLQLTSAFLCDYNINDAERHQINRIFDNVQTGRVKLVDYQVS</sequence>
<proteinExistence type="predicted"/>
<organism evidence="2 3">
    <name type="scientific">Moorena producens PAL-8-15-08-1</name>
    <dbReference type="NCBI Taxonomy" id="1458985"/>
    <lineage>
        <taxon>Bacteria</taxon>
        <taxon>Bacillati</taxon>
        <taxon>Cyanobacteriota</taxon>
        <taxon>Cyanophyceae</taxon>
        <taxon>Coleofasciculales</taxon>
        <taxon>Coleofasciculaceae</taxon>
        <taxon>Moorena</taxon>
    </lineage>
</organism>
<dbReference type="AlphaFoldDB" id="A0A1D8TNG5"/>
<dbReference type="OrthoDB" id="532822at2"/>
<protein>
    <submittedName>
        <fullName evidence="2">Uncharacterized protein</fullName>
    </submittedName>
</protein>
<dbReference type="Proteomes" id="UP000177870">
    <property type="component" value="Chromosome"/>
</dbReference>
<dbReference type="KEGG" id="mpro:BJP34_06695"/>
<gene>
    <name evidence="2" type="ORF">BJP34_06695</name>
</gene>
<dbReference type="EMBL" id="CP017599">
    <property type="protein sequence ID" value="AOW99179.1"/>
    <property type="molecule type" value="Genomic_DNA"/>
</dbReference>
<name>A0A1D8TNG5_9CYAN</name>
<accession>A0A1D8TNG5</accession>
<dbReference type="RefSeq" id="WP_070391671.1">
    <property type="nucleotide sequence ID" value="NZ_CP017599.1"/>
</dbReference>
<feature type="region of interest" description="Disordered" evidence="1">
    <location>
        <begin position="1"/>
        <end position="28"/>
    </location>
</feature>
<evidence type="ECO:0000313" key="2">
    <source>
        <dbReference type="EMBL" id="AOW99179.1"/>
    </source>
</evidence>
<evidence type="ECO:0000313" key="3">
    <source>
        <dbReference type="Proteomes" id="UP000177870"/>
    </source>
</evidence>
<evidence type="ECO:0000256" key="1">
    <source>
        <dbReference type="SAM" id="MobiDB-lite"/>
    </source>
</evidence>
<reference evidence="3" key="1">
    <citation type="submission" date="2016-10" db="EMBL/GenBank/DDBJ databases">
        <title>Comparative genomics uncovers the prolific and rare metabolic potential of the cyanobacterial genus Moorea.</title>
        <authorList>
            <person name="Leao T."/>
            <person name="Castelao G."/>
            <person name="Korobeynikov A."/>
            <person name="Monroe E.A."/>
            <person name="Podell S."/>
            <person name="Glukhov E."/>
            <person name="Allen E."/>
            <person name="Gerwick W.H."/>
            <person name="Gerwick L."/>
        </authorList>
    </citation>
    <scope>NUCLEOTIDE SEQUENCE [LARGE SCALE GENOMIC DNA]</scope>
    <source>
        <strain evidence="3">PAL-8-15-08-1</strain>
    </source>
</reference>